<evidence type="ECO:0000313" key="2">
    <source>
        <dbReference type="Proteomes" id="UP000035681"/>
    </source>
</evidence>
<evidence type="ECO:0000313" key="4">
    <source>
        <dbReference type="WBParaSite" id="TCONS_00010989.p1"/>
    </source>
</evidence>
<dbReference type="PANTHER" id="PTHR31389:SF4">
    <property type="entry name" value="LD39211P"/>
    <property type="match status" value="1"/>
</dbReference>
<accession>A0A0K0ECS6</accession>
<dbReference type="Pfam" id="PF07801">
    <property type="entry name" value="DUF1647"/>
    <property type="match status" value="1"/>
</dbReference>
<dbReference type="Proteomes" id="UP000035681">
    <property type="component" value="Unplaced"/>
</dbReference>
<reference evidence="3" key="1">
    <citation type="submission" date="2015-08" db="UniProtKB">
        <authorList>
            <consortium name="WormBaseParasite"/>
        </authorList>
    </citation>
    <scope>IDENTIFICATION</scope>
</reference>
<evidence type="ECO:0000313" key="3">
    <source>
        <dbReference type="WBParaSite" id="SSTP_0000729100.1"/>
    </source>
</evidence>
<dbReference type="STRING" id="6248.A0A0K0ECS6"/>
<dbReference type="PANTHER" id="PTHR31389">
    <property type="entry name" value="LD39211P"/>
    <property type="match status" value="1"/>
</dbReference>
<feature type="signal peptide" evidence="1">
    <location>
        <begin position="1"/>
        <end position="24"/>
    </location>
</feature>
<sequence>MIRLKKIHILFITCILFFIQKTFQLKKINTKIKSFNNGTCLYKNQYVSVQYEMPSNVNIKGLSFSCDYVKYLDYLKLLDESTFVDLSKEIMPKPQVVTAFSENHREEAALLLKSFRKHFPGQKIIVYSLGVSKSTEEELRSLCYVEYKVFKTSKYPKHVSNIMNYAFKILIAAETLKKYGAMIWADASVRFKKTNLDHVYNLFNCKNGKPFDHKENEQKDIVNEPRQKPFLNIYRKLRCSKCFWKYRYSGFDKKTYRFNIKHCHKSSFMFTVPTFHGILPTIHPTTLKYFPTDKERYINKTISREYDAAFSIIVKTKDTVNNVLKWAVLCALEKNCIEAEKWHGCYGFTKKNIFSLKNVCYRFDQSIFSLLLHNSNNYDNRNYVTEIHNFVDIERNTFSDLKSLKKTCS</sequence>
<dbReference type="WBParaSite" id="TCONS_00010989.p1">
    <property type="protein sequence ID" value="TCONS_00010989.p1"/>
    <property type="gene ID" value="XLOC_004898"/>
</dbReference>
<proteinExistence type="predicted"/>
<dbReference type="AlphaFoldDB" id="A0A0K0ECS6"/>
<protein>
    <submittedName>
        <fullName evidence="4">Nucleotide-diphospho-sugar transferase domain-containing protein</fullName>
    </submittedName>
</protein>
<dbReference type="InterPro" id="IPR012444">
    <property type="entry name" value="DUF1647"/>
</dbReference>
<organism evidence="3">
    <name type="scientific">Strongyloides stercoralis</name>
    <name type="common">Threadworm</name>
    <dbReference type="NCBI Taxonomy" id="6248"/>
    <lineage>
        <taxon>Eukaryota</taxon>
        <taxon>Metazoa</taxon>
        <taxon>Ecdysozoa</taxon>
        <taxon>Nematoda</taxon>
        <taxon>Chromadorea</taxon>
        <taxon>Rhabditida</taxon>
        <taxon>Tylenchina</taxon>
        <taxon>Panagrolaimomorpha</taxon>
        <taxon>Strongyloidoidea</taxon>
        <taxon>Strongyloididae</taxon>
        <taxon>Strongyloides</taxon>
    </lineage>
</organism>
<keyword evidence="2" id="KW-1185">Reference proteome</keyword>
<evidence type="ECO:0000256" key="1">
    <source>
        <dbReference type="SAM" id="SignalP"/>
    </source>
</evidence>
<dbReference type="WBParaSite" id="SSTP_0000729100.1">
    <property type="protein sequence ID" value="SSTP_0000729100.1"/>
    <property type="gene ID" value="SSTP_0000729100"/>
</dbReference>
<keyword evidence="1" id="KW-0732">Signal</keyword>
<name>A0A0K0ECS6_STRER</name>
<feature type="chain" id="PRO_5005327850" evidence="1">
    <location>
        <begin position="25"/>
        <end position="409"/>
    </location>
</feature>